<evidence type="ECO:0000313" key="3">
    <source>
        <dbReference type="Proteomes" id="UP000198553"/>
    </source>
</evidence>
<name>A0A1H7ZBU5_9BACI</name>
<proteinExistence type="predicted"/>
<dbReference type="EMBL" id="FOBW01000003">
    <property type="protein sequence ID" value="SEM55880.1"/>
    <property type="molecule type" value="Genomic_DNA"/>
</dbReference>
<evidence type="ECO:0000313" key="2">
    <source>
        <dbReference type="EMBL" id="SEM55880.1"/>
    </source>
</evidence>
<dbReference type="Proteomes" id="UP000198553">
    <property type="component" value="Unassembled WGS sequence"/>
</dbReference>
<gene>
    <name evidence="2" type="ORF">SAMN05192533_103355</name>
</gene>
<dbReference type="STRING" id="930146.SAMN05192533_103355"/>
<reference evidence="3" key="1">
    <citation type="submission" date="2016-10" db="EMBL/GenBank/DDBJ databases">
        <authorList>
            <person name="Varghese N."/>
            <person name="Submissions S."/>
        </authorList>
    </citation>
    <scope>NUCLEOTIDE SEQUENCE [LARGE SCALE GENOMIC DNA]</scope>
    <source>
        <strain evidence="3">B48,IBRC-M 10115,DSM 25386,CECT 8001</strain>
    </source>
</reference>
<protein>
    <submittedName>
        <fullName evidence="2">Uncharacterized protein</fullName>
    </submittedName>
</protein>
<keyword evidence="1" id="KW-0472">Membrane</keyword>
<keyword evidence="1" id="KW-1133">Transmembrane helix</keyword>
<keyword evidence="1" id="KW-0812">Transmembrane</keyword>
<dbReference type="AlphaFoldDB" id="A0A1H7ZBU5"/>
<feature type="transmembrane region" description="Helical" evidence="1">
    <location>
        <begin position="67"/>
        <end position="89"/>
    </location>
</feature>
<evidence type="ECO:0000256" key="1">
    <source>
        <dbReference type="SAM" id="Phobius"/>
    </source>
</evidence>
<sequence length="90" mass="9755">MSTGRYYDMCCRGVGRPVQIRTIDGQVHRGIVGRVTPNKVYLRPIGRGPSYGGVGYGYYRGYGGYGLGYGFGWGIAFGAIAALAFTPFFI</sequence>
<keyword evidence="3" id="KW-1185">Reference proteome</keyword>
<dbReference type="OrthoDB" id="2991597at2"/>
<dbReference type="RefSeq" id="WP_090742705.1">
    <property type="nucleotide sequence ID" value="NZ_FOBW01000003.1"/>
</dbReference>
<accession>A0A1H7ZBU5</accession>
<organism evidence="2 3">
    <name type="scientific">Mesobacillus persicus</name>
    <dbReference type="NCBI Taxonomy" id="930146"/>
    <lineage>
        <taxon>Bacteria</taxon>
        <taxon>Bacillati</taxon>
        <taxon>Bacillota</taxon>
        <taxon>Bacilli</taxon>
        <taxon>Bacillales</taxon>
        <taxon>Bacillaceae</taxon>
        <taxon>Mesobacillus</taxon>
    </lineage>
</organism>